<evidence type="ECO:0000313" key="1">
    <source>
        <dbReference type="EMBL" id="RMX43967.1"/>
    </source>
</evidence>
<keyword evidence="2" id="KW-1185">Reference proteome</keyword>
<gene>
    <name evidence="1" type="ORF">pdam_00017569</name>
</gene>
<proteinExistence type="predicted"/>
<name>A0A3M6TRC1_POCDA</name>
<dbReference type="EMBL" id="RCHS01003083">
    <property type="protein sequence ID" value="RMX43967.1"/>
    <property type="molecule type" value="Genomic_DNA"/>
</dbReference>
<dbReference type="Proteomes" id="UP000275408">
    <property type="component" value="Unassembled WGS sequence"/>
</dbReference>
<protein>
    <submittedName>
        <fullName evidence="1">Uncharacterized protein</fullName>
    </submittedName>
</protein>
<organism evidence="1 2">
    <name type="scientific">Pocillopora damicornis</name>
    <name type="common">Cauliflower coral</name>
    <name type="synonym">Millepora damicornis</name>
    <dbReference type="NCBI Taxonomy" id="46731"/>
    <lineage>
        <taxon>Eukaryota</taxon>
        <taxon>Metazoa</taxon>
        <taxon>Cnidaria</taxon>
        <taxon>Anthozoa</taxon>
        <taxon>Hexacorallia</taxon>
        <taxon>Scleractinia</taxon>
        <taxon>Astrocoeniina</taxon>
        <taxon>Pocilloporidae</taxon>
        <taxon>Pocillopora</taxon>
    </lineage>
</organism>
<evidence type="ECO:0000313" key="2">
    <source>
        <dbReference type="Proteomes" id="UP000275408"/>
    </source>
</evidence>
<accession>A0A3M6TRC1</accession>
<reference evidence="1 2" key="1">
    <citation type="journal article" date="2018" name="Sci. Rep.">
        <title>Comparative analysis of the Pocillopora damicornis genome highlights role of immune system in coral evolution.</title>
        <authorList>
            <person name="Cunning R."/>
            <person name="Bay R.A."/>
            <person name="Gillette P."/>
            <person name="Baker A.C."/>
            <person name="Traylor-Knowles N."/>
        </authorList>
    </citation>
    <scope>NUCLEOTIDE SEQUENCE [LARGE SCALE GENOMIC DNA]</scope>
    <source>
        <strain evidence="1">RSMAS</strain>
        <tissue evidence="1">Whole animal</tissue>
    </source>
</reference>
<comment type="caution">
    <text evidence="1">The sequence shown here is derived from an EMBL/GenBank/DDBJ whole genome shotgun (WGS) entry which is preliminary data.</text>
</comment>
<dbReference type="AlphaFoldDB" id="A0A3M6TRC1"/>
<sequence>MLKWTKSRSGSITYPDAKMEETIVAAVEGQKTSKTQKYQLANQNAAKKKDTSSLLPVQSADCLQFHLRETGRNKKIERDPR</sequence>